<proteinExistence type="predicted"/>
<dbReference type="InterPro" id="IPR035919">
    <property type="entry name" value="EAL_sf"/>
</dbReference>
<dbReference type="InterPro" id="IPR001633">
    <property type="entry name" value="EAL_dom"/>
</dbReference>
<dbReference type="GO" id="GO:0071111">
    <property type="term" value="F:cyclic-guanylate-specific phosphodiesterase activity"/>
    <property type="evidence" value="ECO:0007669"/>
    <property type="project" value="InterPro"/>
</dbReference>
<dbReference type="PANTHER" id="PTHR33121">
    <property type="entry name" value="CYCLIC DI-GMP PHOSPHODIESTERASE PDEF"/>
    <property type="match status" value="1"/>
</dbReference>
<dbReference type="CDD" id="cd01948">
    <property type="entry name" value="EAL"/>
    <property type="match status" value="1"/>
</dbReference>
<organism evidence="3 4">
    <name type="scientific">Frankia torreyi</name>
    <dbReference type="NCBI Taxonomy" id="1856"/>
    <lineage>
        <taxon>Bacteria</taxon>
        <taxon>Bacillati</taxon>
        <taxon>Actinomycetota</taxon>
        <taxon>Actinomycetes</taxon>
        <taxon>Frankiales</taxon>
        <taxon>Frankiaceae</taxon>
        <taxon>Frankia</taxon>
    </lineage>
</organism>
<keyword evidence="4" id="KW-1185">Reference proteome</keyword>
<sequence>MVPALAAAESELSQPDTVVADLLEILRRQLRMDLAALARVEDGHLVLQVLCGDVAGFGLHAGATVSHPDSLLGQVLTGELPAIVADTLADPSLAGNRDVRDWGIGSYASAPIVDAEGRVYGVLCCAGHRSRPASPEREGRFLRLLAAFLSDTVLDLHEMWARRRRVWQEVSDLIDSGGPRIIYQPIFRLADERIIGVEALSRFPDGRGGAQRWYADATTVGLSTELERLAIGRALAVLPVLPGDLTLAVNASPTTISAGLLDLLPGAAADRLVVEITEHEHIGTDKHLLRAVEQLRSRGVRIAIDDIGTGYAGLEQLLHLRPDIIKLDGVITRGIDTDAARRAIATGLVQVADEIGGSIVAEGIETPAELATAMAAGILYGQGFLLGHPGPPAGAAWLRPDTRPSAVPGDPGGLQAPAGPGAHREPRPNRLDRHGPLSSADARR</sequence>
<dbReference type="Pfam" id="PF01590">
    <property type="entry name" value="GAF"/>
    <property type="match status" value="1"/>
</dbReference>
<dbReference type="Proteomes" id="UP000032545">
    <property type="component" value="Unassembled WGS sequence"/>
</dbReference>
<evidence type="ECO:0000313" key="4">
    <source>
        <dbReference type="Proteomes" id="UP000032545"/>
    </source>
</evidence>
<dbReference type="SMART" id="SM00065">
    <property type="entry name" value="GAF"/>
    <property type="match status" value="1"/>
</dbReference>
<dbReference type="InterPro" id="IPR029016">
    <property type="entry name" value="GAF-like_dom_sf"/>
</dbReference>
<dbReference type="EMBL" id="JYFN01000076">
    <property type="protein sequence ID" value="KJE19983.1"/>
    <property type="molecule type" value="Genomic_DNA"/>
</dbReference>
<dbReference type="InterPro" id="IPR003018">
    <property type="entry name" value="GAF"/>
</dbReference>
<name>A0A0D8B6R9_9ACTN</name>
<evidence type="ECO:0000259" key="2">
    <source>
        <dbReference type="PROSITE" id="PS50883"/>
    </source>
</evidence>
<dbReference type="SUPFAM" id="SSF141868">
    <property type="entry name" value="EAL domain-like"/>
    <property type="match status" value="1"/>
</dbReference>
<dbReference type="PROSITE" id="PS50883">
    <property type="entry name" value="EAL"/>
    <property type="match status" value="1"/>
</dbReference>
<reference evidence="4" key="1">
    <citation type="submission" date="2015-02" db="EMBL/GenBank/DDBJ databases">
        <title>Draft Genome of Frankia sp. CpI1-S.</title>
        <authorList>
            <person name="Oshone R.T."/>
            <person name="Ngom M."/>
            <person name="Ghodhbane-Gtari F."/>
            <person name="Gtari M."/>
            <person name="Morris K."/>
            <person name="Thomas K."/>
            <person name="Sen A."/>
            <person name="Tisa L.S."/>
        </authorList>
    </citation>
    <scope>NUCLEOTIDE SEQUENCE [LARGE SCALE GENOMIC DNA]</scope>
    <source>
        <strain evidence="4">CpI1-S</strain>
    </source>
</reference>
<feature type="domain" description="EAL" evidence="2">
    <location>
        <begin position="163"/>
        <end position="403"/>
    </location>
</feature>
<dbReference type="Pfam" id="PF00563">
    <property type="entry name" value="EAL"/>
    <property type="match status" value="1"/>
</dbReference>
<dbReference type="SUPFAM" id="SSF55781">
    <property type="entry name" value="GAF domain-like"/>
    <property type="match status" value="1"/>
</dbReference>
<accession>A0A0D8B6R9</accession>
<dbReference type="SMART" id="SM00052">
    <property type="entry name" value="EAL"/>
    <property type="match status" value="1"/>
</dbReference>
<dbReference type="Gene3D" id="3.20.20.450">
    <property type="entry name" value="EAL domain"/>
    <property type="match status" value="1"/>
</dbReference>
<evidence type="ECO:0000313" key="3">
    <source>
        <dbReference type="EMBL" id="KJE19983.1"/>
    </source>
</evidence>
<dbReference type="PATRIC" id="fig|1502723.3.peg.6365"/>
<dbReference type="Gene3D" id="3.30.450.40">
    <property type="match status" value="1"/>
</dbReference>
<evidence type="ECO:0000256" key="1">
    <source>
        <dbReference type="SAM" id="MobiDB-lite"/>
    </source>
</evidence>
<protein>
    <submittedName>
        <fullName evidence="3">EAL domain-containing protein</fullName>
    </submittedName>
</protein>
<dbReference type="PANTHER" id="PTHR33121:SF76">
    <property type="entry name" value="SIGNALING PROTEIN"/>
    <property type="match status" value="1"/>
</dbReference>
<dbReference type="AlphaFoldDB" id="A0A0D8B6R9"/>
<comment type="caution">
    <text evidence="3">The sequence shown here is derived from an EMBL/GenBank/DDBJ whole genome shotgun (WGS) entry which is preliminary data.</text>
</comment>
<gene>
    <name evidence="3" type="ORF">FF36_05746</name>
</gene>
<feature type="region of interest" description="Disordered" evidence="1">
    <location>
        <begin position="395"/>
        <end position="444"/>
    </location>
</feature>
<feature type="compositionally biased region" description="Basic and acidic residues" evidence="1">
    <location>
        <begin position="422"/>
        <end position="444"/>
    </location>
</feature>
<dbReference type="InterPro" id="IPR050706">
    <property type="entry name" value="Cyclic-di-GMP_PDE-like"/>
</dbReference>
<reference evidence="3 4" key="2">
    <citation type="journal article" date="2016" name="Genome Announc.">
        <title>Permanent Draft Genome Sequences for Two Variants of Frankia sp. Strain CpI1, the First Frankia Strain Isolated from Root Nodules of Comptonia peregrina.</title>
        <authorList>
            <person name="Oshone R."/>
            <person name="Hurst S.G.IV."/>
            <person name="Abebe-Akele F."/>
            <person name="Simpson S."/>
            <person name="Morris K."/>
            <person name="Thomas W.K."/>
            <person name="Tisa L.S."/>
        </authorList>
    </citation>
    <scope>NUCLEOTIDE SEQUENCE [LARGE SCALE GENOMIC DNA]</scope>
    <source>
        <strain evidence="4">CpI1-S</strain>
    </source>
</reference>